<gene>
    <name evidence="1" type="ORF">MLD38_032333</name>
</gene>
<proteinExistence type="predicted"/>
<sequence length="105" mass="11401">MLDVSSFSALRVFVSIKHIITNHKESSICLGNLLEHVPTNVDHPFLPRRVGHHVGKIKGDSLDGRDHPRDLPIALPLPPPTSTTVLTLSNSSGHFSIRAGTKILA</sequence>
<comment type="caution">
    <text evidence="1">The sequence shown here is derived from an EMBL/GenBank/DDBJ whole genome shotgun (WGS) entry which is preliminary data.</text>
</comment>
<protein>
    <submittedName>
        <fullName evidence="1">Uncharacterized protein</fullName>
    </submittedName>
</protein>
<dbReference type="Proteomes" id="UP001057402">
    <property type="component" value="Chromosome 10"/>
</dbReference>
<evidence type="ECO:0000313" key="2">
    <source>
        <dbReference type="Proteomes" id="UP001057402"/>
    </source>
</evidence>
<reference evidence="2" key="1">
    <citation type="journal article" date="2023" name="Front. Plant Sci.">
        <title>Chromosomal-level genome assembly of Melastoma candidum provides insights into trichome evolution.</title>
        <authorList>
            <person name="Zhong Y."/>
            <person name="Wu W."/>
            <person name="Sun C."/>
            <person name="Zou P."/>
            <person name="Liu Y."/>
            <person name="Dai S."/>
            <person name="Zhou R."/>
        </authorList>
    </citation>
    <scope>NUCLEOTIDE SEQUENCE [LARGE SCALE GENOMIC DNA]</scope>
</reference>
<dbReference type="EMBL" id="CM042889">
    <property type="protein sequence ID" value="KAI4318657.1"/>
    <property type="molecule type" value="Genomic_DNA"/>
</dbReference>
<accession>A0ACB9M3F3</accession>
<organism evidence="1 2">
    <name type="scientific">Melastoma candidum</name>
    <dbReference type="NCBI Taxonomy" id="119954"/>
    <lineage>
        <taxon>Eukaryota</taxon>
        <taxon>Viridiplantae</taxon>
        <taxon>Streptophyta</taxon>
        <taxon>Embryophyta</taxon>
        <taxon>Tracheophyta</taxon>
        <taxon>Spermatophyta</taxon>
        <taxon>Magnoliopsida</taxon>
        <taxon>eudicotyledons</taxon>
        <taxon>Gunneridae</taxon>
        <taxon>Pentapetalae</taxon>
        <taxon>rosids</taxon>
        <taxon>malvids</taxon>
        <taxon>Myrtales</taxon>
        <taxon>Melastomataceae</taxon>
        <taxon>Melastomatoideae</taxon>
        <taxon>Melastomateae</taxon>
        <taxon>Melastoma</taxon>
    </lineage>
</organism>
<keyword evidence="2" id="KW-1185">Reference proteome</keyword>
<evidence type="ECO:0000313" key="1">
    <source>
        <dbReference type="EMBL" id="KAI4318657.1"/>
    </source>
</evidence>
<name>A0ACB9M3F3_9MYRT</name>